<name>A0ABT0XGU7_9BACI</name>
<keyword evidence="2" id="KW-1185">Reference proteome</keyword>
<evidence type="ECO:0000313" key="2">
    <source>
        <dbReference type="Proteomes" id="UP001203665"/>
    </source>
</evidence>
<comment type="caution">
    <text evidence="1">The sequence shown here is derived from an EMBL/GenBank/DDBJ whole genome shotgun (WGS) entry which is preliminary data.</text>
</comment>
<protein>
    <submittedName>
        <fullName evidence="1">Uncharacterized protein</fullName>
    </submittedName>
</protein>
<reference evidence="1" key="1">
    <citation type="submission" date="2022-06" db="EMBL/GenBank/DDBJ databases">
        <title>Alkalicoccobacillus porphyridii sp. nov., isolated from a marine red alga, Porphyridium purpureum and reclassification of Shouchella plakortidis and Shouchella gibsonii as Alkalicoccobacillus plakortidis comb. nov. and Alkalicoccobacillus gibsonii comb. nov.</title>
        <authorList>
            <person name="Kim K.H."/>
            <person name="Lee J.K."/>
            <person name="Han D.M."/>
            <person name="Baek J.H."/>
            <person name="Jeon C.O."/>
        </authorList>
    </citation>
    <scope>NUCLEOTIDE SEQUENCE</scope>
    <source>
        <strain evidence="1">DSM 19153</strain>
    </source>
</reference>
<organism evidence="1 2">
    <name type="scientific">Alkalicoccobacillus plakortidis</name>
    <dbReference type="NCBI Taxonomy" id="444060"/>
    <lineage>
        <taxon>Bacteria</taxon>
        <taxon>Bacillati</taxon>
        <taxon>Bacillota</taxon>
        <taxon>Bacilli</taxon>
        <taxon>Bacillales</taxon>
        <taxon>Bacillaceae</taxon>
        <taxon>Alkalicoccobacillus</taxon>
    </lineage>
</organism>
<evidence type="ECO:0000313" key="1">
    <source>
        <dbReference type="EMBL" id="MCM2674548.1"/>
    </source>
</evidence>
<dbReference type="EMBL" id="JAMQJY010000001">
    <property type="protein sequence ID" value="MCM2674548.1"/>
    <property type="molecule type" value="Genomic_DNA"/>
</dbReference>
<gene>
    <name evidence="1" type="ORF">NDM98_02840</name>
</gene>
<accession>A0ABT0XGU7</accession>
<sequence length="115" mass="12787">MITIDSNVSEDNIGGTIEVTIGAMTLMSKDDYIEDIHAAWDAFFQLLKEETCQFVLKGGRTTIFTLVTGTNGVQLQVKKIDLRGMALTLNSGYLSEQVFLTTLEDAYHSIYLSKK</sequence>
<proteinExistence type="predicted"/>
<dbReference type="Proteomes" id="UP001203665">
    <property type="component" value="Unassembled WGS sequence"/>
</dbReference>
<dbReference type="RefSeq" id="WP_251604443.1">
    <property type="nucleotide sequence ID" value="NZ_JAMQJY010000001.1"/>
</dbReference>